<organism evidence="9 10">
    <name type="scientific">Phialemonium thermophilum</name>
    <dbReference type="NCBI Taxonomy" id="223376"/>
    <lineage>
        <taxon>Eukaryota</taxon>
        <taxon>Fungi</taxon>
        <taxon>Dikarya</taxon>
        <taxon>Ascomycota</taxon>
        <taxon>Pezizomycotina</taxon>
        <taxon>Sordariomycetes</taxon>
        <taxon>Sordariomycetidae</taxon>
        <taxon>Cephalothecales</taxon>
        <taxon>Cephalothecaceae</taxon>
        <taxon>Phialemonium</taxon>
    </lineage>
</organism>
<feature type="region of interest" description="Disordered" evidence="7">
    <location>
        <begin position="1301"/>
        <end position="1345"/>
    </location>
</feature>
<keyword evidence="1" id="KW-0489">Methyltransferase</keyword>
<evidence type="ECO:0000256" key="5">
    <source>
        <dbReference type="ARBA" id="ARBA00022840"/>
    </source>
</evidence>
<gene>
    <name evidence="9" type="ORF">VTK73DRAFT_3945</name>
</gene>
<evidence type="ECO:0000256" key="3">
    <source>
        <dbReference type="ARBA" id="ARBA00022741"/>
    </source>
</evidence>
<keyword evidence="3" id="KW-0547">Nucleotide-binding</keyword>
<dbReference type="SMART" id="SM00487">
    <property type="entry name" value="DEXDc"/>
    <property type="match status" value="1"/>
</dbReference>
<reference evidence="9 10" key="1">
    <citation type="journal article" date="2024" name="Commun. Biol.">
        <title>Comparative genomic analysis of thermophilic fungi reveals convergent evolutionary adaptations and gene losses.</title>
        <authorList>
            <person name="Steindorff A.S."/>
            <person name="Aguilar-Pontes M.V."/>
            <person name="Robinson A.J."/>
            <person name="Andreopoulos B."/>
            <person name="LaButti K."/>
            <person name="Kuo A."/>
            <person name="Mondo S."/>
            <person name="Riley R."/>
            <person name="Otillar R."/>
            <person name="Haridas S."/>
            <person name="Lipzen A."/>
            <person name="Grimwood J."/>
            <person name="Schmutz J."/>
            <person name="Clum A."/>
            <person name="Reid I.D."/>
            <person name="Moisan M.C."/>
            <person name="Butler G."/>
            <person name="Nguyen T.T.M."/>
            <person name="Dewar K."/>
            <person name="Conant G."/>
            <person name="Drula E."/>
            <person name="Henrissat B."/>
            <person name="Hansel C."/>
            <person name="Singer S."/>
            <person name="Hutchinson M.I."/>
            <person name="de Vries R.P."/>
            <person name="Natvig D.O."/>
            <person name="Powell A.J."/>
            <person name="Tsang A."/>
            <person name="Grigoriev I.V."/>
        </authorList>
    </citation>
    <scope>NUCLEOTIDE SEQUENCE [LARGE SCALE GENOMIC DNA]</scope>
    <source>
        <strain evidence="9 10">ATCC 24622</strain>
    </source>
</reference>
<comment type="caution">
    <text evidence="9">The sequence shown here is derived from an EMBL/GenBank/DDBJ whole genome shotgun (WGS) entry which is preliminary data.</text>
</comment>
<dbReference type="Gene3D" id="3.40.50.300">
    <property type="entry name" value="P-loop containing nucleotide triphosphate hydrolases"/>
    <property type="match status" value="1"/>
</dbReference>
<keyword evidence="5" id="KW-0067">ATP-binding</keyword>
<dbReference type="Gene3D" id="3.40.50.10810">
    <property type="entry name" value="Tandem AAA-ATPase domain"/>
    <property type="match status" value="1"/>
</dbReference>
<dbReference type="InterPro" id="IPR001841">
    <property type="entry name" value="Znf_RING"/>
</dbReference>
<feature type="compositionally biased region" description="Basic and acidic residues" evidence="7">
    <location>
        <begin position="2386"/>
        <end position="2395"/>
    </location>
</feature>
<dbReference type="EMBL" id="JAZHXJ010000023">
    <property type="protein sequence ID" value="KAL1881427.1"/>
    <property type="molecule type" value="Genomic_DNA"/>
</dbReference>
<keyword evidence="2" id="KW-0808">Transferase</keyword>
<sequence>MLASGYLANIPTERIDIFVAGCSCVDFSNLNSSRAGKNNLPAFDNYPKNVFLGITKSPVDLKEEFVQCLQKSLDTLEEAGTGESSTTFLAALSYIIKVEPKIVILENVDSAPWASMSNFWFPRAGYAAAFTKVNSRMYYMPQTRQRGYLVAVHGKFFGGTPKAENAVQSIIAVLKGMERQASAPVTDFLLRPDDPRTVAARADLESRNTRDKESNWGFSQVRHQSTREEAKLSLTARPFSRGIIVRGRMVDMQPPSRSWRSYFTSQPARVLDFIDIAYLQGIRLGFDLRYKTWVLDVSQNVDRSTVFGTNFVSKFGSIGCLTPSGQPILTDQMRPITGMESLGLQGLPVDDLVLSTETQAQLQDLAGNAMTVTVIGSVILAALAVVGDRFQVEAPKAPPVRFDAMEMDNGTESSLSSYFSPCTVSSSSSLPPLQVISPWDLGSFDSIHLDEVLQLVSWGAQLCFCPHTMLTKGANWLVCLDCGATACCACRGNPPHRYTTLPNSIRISPAELQLRIGNCLPGSFCLEVDPGMVGNALSRQGAPTSHAEEVRNLLGRNTFFLQQIEVTGRVKVDFKSTNVVARLILSRTAAHWLLFPTRQFRDGETVVGHSQPIVRGDFILGSSLTERGKQTLNPCHANWSVWVPRQCYHKLVIQTVNVRNKESDPKGIRVRFAGTSGSSSRHHPFPAHVLATVKEQVAGFYRLTTGCGAPGDVLFVKNPGSLSEQFFFRDIKSTGPPTEDFFVFSASWQQLDACEYREVSLKTSYQTVPSSIVGQVVDAFIDGYWTPCDGVISEVPASTTATPLLMSTPEAFRQSDSMSCSFATPTLFDVRLDVKGLPLPLSTICRWKNAGSDHDGFYFMPLRRLDGFLRDISFACPSLFRVGASFLQELAVKDQGIEVKFCEACCIRPPTNHWHYPTRVLVASPWEDPADVEKFETKMKELPEPVAVAVKFEGISTAYSSDGILQLKFTLNSRTLPSRAMAHLAYGFRSRSFSPFILQNSKAFCEFDWRYHPEINCSRLVPFHAVLRSSKNQYGLLTELFENSIDSIPLQLPCFEKTGHVLRDDQVLSVKWMLGRETCPAPFLEKEIEELVLPRLAARIIGRAIFSNDGSILSSRGGVAAHDIGYGKTVVTIALLELRRQFDGTESIVERRRCSPRWTDFDNLLESFIHLKATLIIVPGHISTQWVAEFKKFGSCAEIVKIPDVKTLRKTPLEKLVKADVILVSESFFRSAPYLESIDRLGAMPGARTKPSSREARDRYGIYCQMIRRTVRHYLKNNSDIKETNLELEKLVRQNREEGQKLAQEYVPPSRRKKGANGGAKRLKTSGEQNVNRPNGDDEDNVSDDLPRAHKRAVEGQPNPPDLWRPAFFLENFSFARIVVDEYSYQAPSTLSFVSSSLAFAKWLLSGTPPAQNLANICDVGLALGIHVARPEAQIRPGLPSVTEGPKLHPMSASEEFRTYSTPIKSVDFVVERHQQGIEFVKNFYRSNESDNSAIMVTERVVPVRLRVRSALYYHIAFLQISDANNNLLQVPMDLRCVLDRLSLTAVTTGETASKLALTSIANGVIGDEYCFERLVTAIHLSAEKFGLIAKSSFDHLVWLLDRSLSVNHKTQADRKYATVRPVVRSLLANVIHHMLQVDTDFTHYGGQDIFLRLMEKIAPPTEFLGPEIGLRYVPSPDINLFDTRRWRRDMAFTFWLDWYDITEDQVGRMDHAECLSLASDLIILSYLHKDGDHPANIDTSIWMRQRLQSIQSIYATAKFNFANRHNTDSRALKYQLVGLPKLQSLDKETLRKFIMDCYNAKRQGFDRLHASRDITPSDKASKAELREICRKHNLHFSDADTTAVLHAKIQRYIDGMADTADFLDGRGVNEHRPFPMLNEMKKARGSDNDITIDEMSVTYQRYQSNLEDFVQIQRRVRFLDTVAHLVEAGDNGQDSSPGARPSKWCDLCLGLEDDNNLYIVVACGHVLCGRCESRVDYCAVTICPIKSCGAYCRNSPVLRWSDFTAGATAAELESCVWRRCILEPGLDMSSKIAHGPRSEKVKAIVAQVKAVPKDDQILLFVPFPWLASELEYRFSFEGISYYCLVKAQPQSDMEMAQFAERFKTDGTKVLMLNPSEVSCAGVNLTNANHVMFVSPFLEPDPYRRNQGMRQAVGRCVRQGQRKEVFVYHFMVQNTIEEHTLRNYAKTHPNSNNSILKYFETSPRPWWIRTSSQEPSHAIHQTDSSFSSIQVSNLISKGQHNFLGSGVPDPIPLSPATGPVGLPVPCHETRIPGEARTSVDMWQRVAALLERPGGHRILDSSNLRYLCWAENQLNSAGQPAKLLAKTDCASNIPDKKSSTQENWELIEAPETPCGFEEPELDELHFYKFHPTYREDDNSSVDMIDEKENGDAKNRGPENNGMRLNAAPFDDDPQQNEGRDKHTAITNPKQRMGKGWRLDGDWDQLYAQIGVNEWEIYD</sequence>
<accession>A0ABR3Y0W3</accession>
<dbReference type="InterPro" id="IPR029063">
    <property type="entry name" value="SAM-dependent_MTases_sf"/>
</dbReference>
<keyword evidence="6" id="KW-0479">Metal-binding</keyword>
<evidence type="ECO:0000259" key="8">
    <source>
        <dbReference type="PROSITE" id="PS50089"/>
    </source>
</evidence>
<feature type="region of interest" description="Disordered" evidence="7">
    <location>
        <begin position="2386"/>
        <end position="2433"/>
    </location>
</feature>
<dbReference type="Proteomes" id="UP001586593">
    <property type="component" value="Unassembled WGS sequence"/>
</dbReference>
<dbReference type="InterPro" id="IPR038718">
    <property type="entry name" value="SNF2-like_sf"/>
</dbReference>
<dbReference type="InterPro" id="IPR014001">
    <property type="entry name" value="Helicase_ATP-bd"/>
</dbReference>
<name>A0ABR3Y0W3_9PEZI</name>
<proteinExistence type="predicted"/>
<evidence type="ECO:0000256" key="7">
    <source>
        <dbReference type="SAM" id="MobiDB-lite"/>
    </source>
</evidence>
<dbReference type="Pfam" id="PF00145">
    <property type="entry name" value="DNA_methylase"/>
    <property type="match status" value="1"/>
</dbReference>
<dbReference type="SUPFAM" id="SSF53335">
    <property type="entry name" value="S-adenosyl-L-methionine-dependent methyltransferases"/>
    <property type="match status" value="1"/>
</dbReference>
<evidence type="ECO:0000256" key="2">
    <source>
        <dbReference type="ARBA" id="ARBA00022679"/>
    </source>
</evidence>
<keyword evidence="10" id="KW-1185">Reference proteome</keyword>
<dbReference type="InterPro" id="IPR050628">
    <property type="entry name" value="SNF2_RAD54_helicase_TF"/>
</dbReference>
<keyword evidence="6" id="KW-0863">Zinc-finger</keyword>
<dbReference type="SUPFAM" id="SSF52540">
    <property type="entry name" value="P-loop containing nucleoside triphosphate hydrolases"/>
    <property type="match status" value="2"/>
</dbReference>
<dbReference type="InterPro" id="IPR000330">
    <property type="entry name" value="SNF2_N"/>
</dbReference>
<dbReference type="InterPro" id="IPR027417">
    <property type="entry name" value="P-loop_NTPase"/>
</dbReference>
<dbReference type="Pfam" id="PF00176">
    <property type="entry name" value="SNF2-rel_dom"/>
    <property type="match status" value="1"/>
</dbReference>
<evidence type="ECO:0000256" key="1">
    <source>
        <dbReference type="ARBA" id="ARBA00022603"/>
    </source>
</evidence>
<evidence type="ECO:0000256" key="4">
    <source>
        <dbReference type="ARBA" id="ARBA00022801"/>
    </source>
</evidence>
<evidence type="ECO:0000256" key="6">
    <source>
        <dbReference type="PROSITE-ProRule" id="PRU00175"/>
    </source>
</evidence>
<dbReference type="PROSITE" id="PS50089">
    <property type="entry name" value="ZF_RING_2"/>
    <property type="match status" value="1"/>
</dbReference>
<evidence type="ECO:0000313" key="10">
    <source>
        <dbReference type="Proteomes" id="UP001586593"/>
    </source>
</evidence>
<protein>
    <recommendedName>
        <fullName evidence="8">RING-type domain-containing protein</fullName>
    </recommendedName>
</protein>
<dbReference type="InterPro" id="IPR001525">
    <property type="entry name" value="C5_MeTfrase"/>
</dbReference>
<keyword evidence="6" id="KW-0862">Zinc</keyword>
<dbReference type="PANTHER" id="PTHR45626:SF26">
    <property type="entry name" value="FAMILY HELICASE, PUTATIVE (AFU_ORTHOLOGUE AFUA_2G09120)-RELATED"/>
    <property type="match status" value="1"/>
</dbReference>
<dbReference type="PANTHER" id="PTHR45626">
    <property type="entry name" value="TRANSCRIPTION TERMINATION FACTOR 2-RELATED"/>
    <property type="match status" value="1"/>
</dbReference>
<feature type="domain" description="RING-type" evidence="8">
    <location>
        <begin position="1946"/>
        <end position="1986"/>
    </location>
</feature>
<evidence type="ECO:0000313" key="9">
    <source>
        <dbReference type="EMBL" id="KAL1881427.1"/>
    </source>
</evidence>
<dbReference type="Gene3D" id="3.40.50.150">
    <property type="entry name" value="Vaccinia Virus protein VP39"/>
    <property type="match status" value="1"/>
</dbReference>
<keyword evidence="4" id="KW-0378">Hydrolase</keyword>